<dbReference type="PANTHER" id="PTHR11461">
    <property type="entry name" value="SERINE PROTEASE INHIBITOR, SERPIN"/>
    <property type="match status" value="1"/>
</dbReference>
<evidence type="ECO:0000256" key="3">
    <source>
        <dbReference type="SAM" id="SignalP"/>
    </source>
</evidence>
<gene>
    <name evidence="5" type="ORF">LZC94_15455</name>
</gene>
<dbReference type="InterPro" id="IPR023795">
    <property type="entry name" value="Serpin_CS"/>
</dbReference>
<dbReference type="SUPFAM" id="SSF56574">
    <property type="entry name" value="Serpins"/>
    <property type="match status" value="1"/>
</dbReference>
<evidence type="ECO:0000256" key="2">
    <source>
        <dbReference type="SAM" id="MobiDB-lite"/>
    </source>
</evidence>
<comment type="similarity">
    <text evidence="1">Belongs to the serpin family.</text>
</comment>
<dbReference type="InterPro" id="IPR042185">
    <property type="entry name" value="Serpin_sf_2"/>
</dbReference>
<dbReference type="Pfam" id="PF00079">
    <property type="entry name" value="Serpin"/>
    <property type="match status" value="1"/>
</dbReference>
<dbReference type="InterPro" id="IPR036186">
    <property type="entry name" value="Serpin_sf"/>
</dbReference>
<reference evidence="5 6" key="1">
    <citation type="submission" date="2021-12" db="EMBL/GenBank/DDBJ databases">
        <title>Discovery of the Pendulisporaceae a myxobacterial family with distinct sporulation behavior and unique specialized metabolism.</title>
        <authorList>
            <person name="Garcia R."/>
            <person name="Popoff A."/>
            <person name="Bader C.D."/>
            <person name="Loehr J."/>
            <person name="Walesch S."/>
            <person name="Walt C."/>
            <person name="Boldt J."/>
            <person name="Bunk B."/>
            <person name="Haeckl F.J.F.P.J."/>
            <person name="Gunesch A.P."/>
            <person name="Birkelbach J."/>
            <person name="Nuebel U."/>
            <person name="Pietschmann T."/>
            <person name="Bach T."/>
            <person name="Mueller R."/>
        </authorList>
    </citation>
    <scope>NUCLEOTIDE SEQUENCE [LARGE SCALE GENOMIC DNA]</scope>
    <source>
        <strain evidence="5 6">MSr11954</strain>
    </source>
</reference>
<dbReference type="Proteomes" id="UP001370348">
    <property type="component" value="Chromosome"/>
</dbReference>
<feature type="region of interest" description="Disordered" evidence="2">
    <location>
        <begin position="20"/>
        <end position="72"/>
    </location>
</feature>
<feature type="compositionally biased region" description="Low complexity" evidence="2">
    <location>
        <begin position="33"/>
        <end position="44"/>
    </location>
</feature>
<feature type="domain" description="Serpin" evidence="4">
    <location>
        <begin position="89"/>
        <end position="454"/>
    </location>
</feature>
<dbReference type="InterPro" id="IPR042178">
    <property type="entry name" value="Serpin_sf_1"/>
</dbReference>
<dbReference type="RefSeq" id="WP_394828255.1">
    <property type="nucleotide sequence ID" value="NZ_CP089984.1"/>
</dbReference>
<feature type="compositionally biased region" description="Low complexity" evidence="2">
    <location>
        <begin position="62"/>
        <end position="72"/>
    </location>
</feature>
<dbReference type="Gene3D" id="3.30.497.10">
    <property type="entry name" value="Antithrombin, subunit I, domain 2"/>
    <property type="match status" value="1"/>
</dbReference>
<evidence type="ECO:0000313" key="6">
    <source>
        <dbReference type="Proteomes" id="UP001370348"/>
    </source>
</evidence>
<evidence type="ECO:0000259" key="4">
    <source>
        <dbReference type="SMART" id="SM00093"/>
    </source>
</evidence>
<dbReference type="CDD" id="cd19590">
    <property type="entry name" value="serpin_thermopin-like"/>
    <property type="match status" value="1"/>
</dbReference>
<evidence type="ECO:0000256" key="1">
    <source>
        <dbReference type="RuleBase" id="RU000411"/>
    </source>
</evidence>
<sequence>MRLACRLAFLGLAASVAHCNNSTPPPPEPQTPSPSSSTGSASETVQTTPPANASAMPPTDPTPGTHDPAPAATGDALARLAKDSNAFGFDLYQRVRAQKGNLVVSPASITTALSMAWGGAKGDTADQMKKALHFDGTQTEVMQAAGKLSSSLTDPSRPIKFRIANRLFGEKTYKFEPAYLETTKVNYGAPLEAVDFIKGFEPARARINGWVEDQTEKRIKNLIPPNALTKDTRLVLVNAIYFLGDWQSPFDKESTKPGPFQLTATSKKDVPTMHNELHVRYAEQNGVKAVELPYKGNNMSMLVVVPDKVDGLEPVEKSLDNAKLDGLVSALKSETVNVSLPKFEINPAESLSLGDRLKEMGMVLAFDRTRADFTGMANPPSPEDRLYISKVFHKAFIRVDEKGTEAAAATATVMMRATSMPLKVVSFKADHPFLFFIRDNATGMILFSGRVADPSAK</sequence>
<dbReference type="PANTHER" id="PTHR11461:SF211">
    <property type="entry name" value="GH10112P-RELATED"/>
    <property type="match status" value="1"/>
</dbReference>
<feature type="chain" id="PRO_5047157188" evidence="3">
    <location>
        <begin position="20"/>
        <end position="457"/>
    </location>
</feature>
<feature type="compositionally biased region" description="Pro residues" evidence="2">
    <location>
        <begin position="23"/>
        <end position="32"/>
    </location>
</feature>
<dbReference type="PROSITE" id="PS00284">
    <property type="entry name" value="SERPIN"/>
    <property type="match status" value="1"/>
</dbReference>
<keyword evidence="6" id="KW-1185">Reference proteome</keyword>
<dbReference type="InterPro" id="IPR023796">
    <property type="entry name" value="Serpin_dom"/>
</dbReference>
<dbReference type="Gene3D" id="2.30.39.10">
    <property type="entry name" value="Alpha-1-antitrypsin, domain 1"/>
    <property type="match status" value="1"/>
</dbReference>
<proteinExistence type="inferred from homology"/>
<dbReference type="InterPro" id="IPR000215">
    <property type="entry name" value="Serpin_fam"/>
</dbReference>
<dbReference type="SMART" id="SM00093">
    <property type="entry name" value="SERPIN"/>
    <property type="match status" value="1"/>
</dbReference>
<evidence type="ECO:0000313" key="5">
    <source>
        <dbReference type="EMBL" id="WXB18624.1"/>
    </source>
</evidence>
<feature type="signal peptide" evidence="3">
    <location>
        <begin position="1"/>
        <end position="19"/>
    </location>
</feature>
<accession>A0ABZ2M7Z3</accession>
<dbReference type="EMBL" id="CP089984">
    <property type="protein sequence ID" value="WXB18624.1"/>
    <property type="molecule type" value="Genomic_DNA"/>
</dbReference>
<organism evidence="5 6">
    <name type="scientific">Pendulispora albinea</name>
    <dbReference type="NCBI Taxonomy" id="2741071"/>
    <lineage>
        <taxon>Bacteria</taxon>
        <taxon>Pseudomonadati</taxon>
        <taxon>Myxococcota</taxon>
        <taxon>Myxococcia</taxon>
        <taxon>Myxococcales</taxon>
        <taxon>Sorangiineae</taxon>
        <taxon>Pendulisporaceae</taxon>
        <taxon>Pendulispora</taxon>
    </lineage>
</organism>
<keyword evidence="3" id="KW-0732">Signal</keyword>
<protein>
    <submittedName>
        <fullName evidence="5">Serpin family protein</fullName>
    </submittedName>
</protein>
<name>A0ABZ2M7Z3_9BACT</name>